<dbReference type="RefSeq" id="WP_091764264.1">
    <property type="nucleotide sequence ID" value="NZ_FOHL01000010.1"/>
</dbReference>
<protein>
    <recommendedName>
        <fullName evidence="3">DUF1127 domain-containing protein</fullName>
    </recommendedName>
</protein>
<gene>
    <name evidence="1" type="ORF">SAMN05216200_11112</name>
</gene>
<sequence>MIRTADRASMLAAPGFSLSRGMRAALGRAALMLRLAAERRALARLDASRLADLGIDPEAARAEAARPFWDAPAGRA</sequence>
<evidence type="ECO:0008006" key="3">
    <source>
        <dbReference type="Google" id="ProtNLM"/>
    </source>
</evidence>
<reference evidence="1 2" key="1">
    <citation type="submission" date="2016-12" db="EMBL/GenBank/DDBJ databases">
        <authorList>
            <person name="Song W.-J."/>
            <person name="Kurnit D.M."/>
        </authorList>
    </citation>
    <scope>NUCLEOTIDE SEQUENCE [LARGE SCALE GENOMIC DNA]</scope>
    <source>
        <strain evidence="1 2">CGMCC 1.10808</strain>
    </source>
</reference>
<proteinExistence type="predicted"/>
<dbReference type="AlphaFoldDB" id="A0A1M7TWZ7"/>
<dbReference type="EMBL" id="FRDL01000011">
    <property type="protein sequence ID" value="SHN75248.1"/>
    <property type="molecule type" value="Genomic_DNA"/>
</dbReference>
<accession>A0A1M7TWZ7</accession>
<dbReference type="Proteomes" id="UP000184066">
    <property type="component" value="Unassembled WGS sequence"/>
</dbReference>
<name>A0A1M7TWZ7_9RHOB</name>
<evidence type="ECO:0000313" key="2">
    <source>
        <dbReference type="Proteomes" id="UP000184066"/>
    </source>
</evidence>
<organism evidence="1 2">
    <name type="scientific">Oceanicella actignis</name>
    <dbReference type="NCBI Taxonomy" id="1189325"/>
    <lineage>
        <taxon>Bacteria</taxon>
        <taxon>Pseudomonadati</taxon>
        <taxon>Pseudomonadota</taxon>
        <taxon>Alphaproteobacteria</taxon>
        <taxon>Rhodobacterales</taxon>
        <taxon>Paracoccaceae</taxon>
        <taxon>Oceanicella</taxon>
    </lineage>
</organism>
<evidence type="ECO:0000313" key="1">
    <source>
        <dbReference type="EMBL" id="SHN75248.1"/>
    </source>
</evidence>
<keyword evidence="2" id="KW-1185">Reference proteome</keyword>